<evidence type="ECO:0000256" key="1">
    <source>
        <dbReference type="SAM" id="SignalP"/>
    </source>
</evidence>
<organism evidence="2">
    <name type="scientific">Chromera velia CCMP2878</name>
    <dbReference type="NCBI Taxonomy" id="1169474"/>
    <lineage>
        <taxon>Eukaryota</taxon>
        <taxon>Sar</taxon>
        <taxon>Alveolata</taxon>
        <taxon>Colpodellida</taxon>
        <taxon>Chromeraceae</taxon>
        <taxon>Chromera</taxon>
    </lineage>
</organism>
<dbReference type="EMBL" id="CDMZ01000222">
    <property type="protein sequence ID" value="CEM09561.1"/>
    <property type="molecule type" value="Genomic_DNA"/>
</dbReference>
<accession>A0A0G4F9Q3</accession>
<reference evidence="2" key="1">
    <citation type="submission" date="2014-11" db="EMBL/GenBank/DDBJ databases">
        <authorList>
            <person name="Otto D Thomas"/>
            <person name="Naeem Raeece"/>
        </authorList>
    </citation>
    <scope>NUCLEOTIDE SEQUENCE</scope>
</reference>
<evidence type="ECO:0000313" key="2">
    <source>
        <dbReference type="EMBL" id="CEM09561.1"/>
    </source>
</evidence>
<feature type="signal peptide" evidence="1">
    <location>
        <begin position="1"/>
        <end position="17"/>
    </location>
</feature>
<protein>
    <submittedName>
        <fullName evidence="2">Uncharacterized protein</fullName>
    </submittedName>
</protein>
<keyword evidence="1" id="KW-0732">Signal</keyword>
<feature type="chain" id="PRO_5005188486" evidence="1">
    <location>
        <begin position="18"/>
        <end position="180"/>
    </location>
</feature>
<dbReference type="AlphaFoldDB" id="A0A0G4F9Q3"/>
<proteinExistence type="predicted"/>
<gene>
    <name evidence="2" type="ORF">Cvel_15896</name>
</gene>
<dbReference type="VEuPathDB" id="CryptoDB:Cvel_15896"/>
<name>A0A0G4F9Q3_9ALVE</name>
<sequence>MKAVAAVALFFFLEVSARLVGHQKSGALDAYLSVDSKSAQSQSSTKKAKCDCLARHMSLLGQPDPLQQKGALTAYLQNGEKKKDEPCDCMEEGPHQPGPIEQQLTAGFDASKSNTENQQAMECEQKFYACEKCCAGDVAYPQASTEWCEPVLTSEADKDKADNPCKTKCLMMKQDCSNAI</sequence>